<gene>
    <name evidence="2" type="ORF">HID58_056150</name>
</gene>
<feature type="region of interest" description="Disordered" evidence="1">
    <location>
        <begin position="249"/>
        <end position="311"/>
    </location>
</feature>
<accession>A0ABQ8ANR8</accession>
<dbReference type="EMBL" id="JAGKQM010000013">
    <property type="protein sequence ID" value="KAH0893721.1"/>
    <property type="molecule type" value="Genomic_DNA"/>
</dbReference>
<reference evidence="2 3" key="1">
    <citation type="submission" date="2021-05" db="EMBL/GenBank/DDBJ databases">
        <title>Genome Assembly of Synthetic Allotetraploid Brassica napus Reveals Homoeologous Exchanges between Subgenomes.</title>
        <authorList>
            <person name="Davis J.T."/>
        </authorList>
    </citation>
    <scope>NUCLEOTIDE SEQUENCE [LARGE SCALE GENOMIC DNA]</scope>
    <source>
        <strain evidence="3">cv. Da-Ae</strain>
        <tissue evidence="2">Seedling</tissue>
    </source>
</reference>
<sequence>WNPGIRAGDWVDSIYGDHNKDYGNQGFYLVRFGRDPGIGKRICRSLRKLKIWVQGRWSLDAIEIDLRIFTGCNLDRDSFLSSSYLLEMGLFYLTEVWVFWYLRGLRVESIKLQRYELIVEYLRTPVSAVREEGEIKGTGDDAATDEFQLELAKTQAEGSEAIIDTTEEEMGLIKLKGVMGQQEDIAADIDMEIEAIHASILENGEDVEVEDEFQTLSEEEAEQLAEVDGQEELVSGDGNNATVADDMATRQSNRRRLLKPSTAGSNKMRMASSLLSPRKRAVAKVGIRQGDGGKPLERKGPSNPKSTNLKF</sequence>
<feature type="non-terminal residue" evidence="2">
    <location>
        <position position="1"/>
    </location>
</feature>
<evidence type="ECO:0000256" key="1">
    <source>
        <dbReference type="SAM" id="MobiDB-lite"/>
    </source>
</evidence>
<organism evidence="2 3">
    <name type="scientific">Brassica napus</name>
    <name type="common">Rape</name>
    <dbReference type="NCBI Taxonomy" id="3708"/>
    <lineage>
        <taxon>Eukaryota</taxon>
        <taxon>Viridiplantae</taxon>
        <taxon>Streptophyta</taxon>
        <taxon>Embryophyta</taxon>
        <taxon>Tracheophyta</taxon>
        <taxon>Spermatophyta</taxon>
        <taxon>Magnoliopsida</taxon>
        <taxon>eudicotyledons</taxon>
        <taxon>Gunneridae</taxon>
        <taxon>Pentapetalae</taxon>
        <taxon>rosids</taxon>
        <taxon>malvids</taxon>
        <taxon>Brassicales</taxon>
        <taxon>Brassicaceae</taxon>
        <taxon>Brassiceae</taxon>
        <taxon>Brassica</taxon>
    </lineage>
</organism>
<protein>
    <submittedName>
        <fullName evidence="2">Uncharacterized protein</fullName>
    </submittedName>
</protein>
<proteinExistence type="predicted"/>
<evidence type="ECO:0000313" key="2">
    <source>
        <dbReference type="EMBL" id="KAH0893721.1"/>
    </source>
</evidence>
<keyword evidence="3" id="KW-1185">Reference proteome</keyword>
<comment type="caution">
    <text evidence="2">The sequence shown here is derived from an EMBL/GenBank/DDBJ whole genome shotgun (WGS) entry which is preliminary data.</text>
</comment>
<evidence type="ECO:0000313" key="3">
    <source>
        <dbReference type="Proteomes" id="UP000824890"/>
    </source>
</evidence>
<dbReference type="Proteomes" id="UP000824890">
    <property type="component" value="Unassembled WGS sequence"/>
</dbReference>
<name>A0ABQ8ANR8_BRANA</name>